<keyword evidence="2" id="KW-1185">Reference proteome</keyword>
<proteinExistence type="predicted"/>
<dbReference type="Proteomes" id="UP000742024">
    <property type="component" value="Unassembled WGS sequence"/>
</dbReference>
<dbReference type="EMBL" id="SRPR01000127">
    <property type="protein sequence ID" value="KAG5959196.1"/>
    <property type="molecule type" value="Genomic_DNA"/>
</dbReference>
<sequence>MNILNTYAGVHFAELAAEIYTHEIFNTNSRGAASTLLKRKRSRDDERFSYRAPNDTS</sequence>
<accession>A0ABQ7PC28</accession>
<evidence type="ECO:0000313" key="1">
    <source>
        <dbReference type="EMBL" id="KAG5959196.1"/>
    </source>
</evidence>
<gene>
    <name evidence="1" type="ORF">E4U57_000854</name>
</gene>
<reference evidence="1 2" key="1">
    <citation type="journal article" date="2020" name="bioRxiv">
        <title>Whole genome comparisons of ergot fungi reveals the divergence and evolution of species within the genus Claviceps are the result of varying mechanisms driving genome evolution and host range expansion.</title>
        <authorList>
            <person name="Wyka S.A."/>
            <person name="Mondo S.J."/>
            <person name="Liu M."/>
            <person name="Dettman J."/>
            <person name="Nalam V."/>
            <person name="Broders K.D."/>
        </authorList>
    </citation>
    <scope>NUCLEOTIDE SEQUENCE [LARGE SCALE GENOMIC DNA]</scope>
    <source>
        <strain evidence="1 2">LM583</strain>
    </source>
</reference>
<name>A0ABQ7PC28_9HYPO</name>
<evidence type="ECO:0000313" key="2">
    <source>
        <dbReference type="Proteomes" id="UP000742024"/>
    </source>
</evidence>
<protein>
    <submittedName>
        <fullName evidence="1">Uncharacterized protein</fullName>
    </submittedName>
</protein>
<organism evidence="1 2">
    <name type="scientific">Claviceps arundinis</name>
    <dbReference type="NCBI Taxonomy" id="1623583"/>
    <lineage>
        <taxon>Eukaryota</taxon>
        <taxon>Fungi</taxon>
        <taxon>Dikarya</taxon>
        <taxon>Ascomycota</taxon>
        <taxon>Pezizomycotina</taxon>
        <taxon>Sordariomycetes</taxon>
        <taxon>Hypocreomycetidae</taxon>
        <taxon>Hypocreales</taxon>
        <taxon>Clavicipitaceae</taxon>
        <taxon>Claviceps</taxon>
    </lineage>
</organism>
<comment type="caution">
    <text evidence="1">The sequence shown here is derived from an EMBL/GenBank/DDBJ whole genome shotgun (WGS) entry which is preliminary data.</text>
</comment>